<dbReference type="InterPro" id="IPR052070">
    <property type="entry name" value="ESCRT-I_UEV_domain"/>
</dbReference>
<dbReference type="GO" id="GO:0000813">
    <property type="term" value="C:ESCRT I complex"/>
    <property type="evidence" value="ECO:0007669"/>
    <property type="project" value="TreeGrafter"/>
</dbReference>
<dbReference type="PROSITE" id="PS51322">
    <property type="entry name" value="UEV"/>
    <property type="match status" value="1"/>
</dbReference>
<evidence type="ECO:0000256" key="2">
    <source>
        <dbReference type="ARBA" id="ARBA00009594"/>
    </source>
</evidence>
<dbReference type="AlphaFoldDB" id="A0A4T0P211"/>
<dbReference type="GO" id="GO:0043162">
    <property type="term" value="P:ubiquitin-dependent protein catabolic process via the multivesicular body sorting pathway"/>
    <property type="evidence" value="ECO:0007669"/>
    <property type="project" value="UniProtKB-ARBA"/>
</dbReference>
<evidence type="ECO:0000259" key="10">
    <source>
        <dbReference type="PROSITE" id="PS51322"/>
    </source>
</evidence>
<dbReference type="EMBL" id="SPRH01000006">
    <property type="protein sequence ID" value="TIC03478.1"/>
    <property type="molecule type" value="Genomic_DNA"/>
</dbReference>
<name>A0A4T0P211_9BASI</name>
<dbReference type="Gene3D" id="6.10.140.820">
    <property type="match status" value="1"/>
</dbReference>
<feature type="compositionally biased region" description="Low complexity" evidence="8">
    <location>
        <begin position="152"/>
        <end position="167"/>
    </location>
</feature>
<dbReference type="InterPro" id="IPR008883">
    <property type="entry name" value="UEV_N"/>
</dbReference>
<dbReference type="GO" id="GO:0043130">
    <property type="term" value="F:ubiquitin binding"/>
    <property type="evidence" value="ECO:0007669"/>
    <property type="project" value="TreeGrafter"/>
</dbReference>
<keyword evidence="6" id="KW-0175">Coiled coil</keyword>
<dbReference type="GO" id="GO:0072666">
    <property type="term" value="P:establishment of protein localization to vacuole"/>
    <property type="evidence" value="ECO:0007669"/>
    <property type="project" value="UniProtKB-ARBA"/>
</dbReference>
<dbReference type="PROSITE" id="PS51312">
    <property type="entry name" value="SB"/>
    <property type="match status" value="1"/>
</dbReference>
<evidence type="ECO:0000313" key="11">
    <source>
        <dbReference type="EMBL" id="TIC03478.1"/>
    </source>
</evidence>
<keyword evidence="3 7" id="KW-0813">Transport</keyword>
<feature type="domain" description="SB" evidence="9">
    <location>
        <begin position="362"/>
        <end position="430"/>
    </location>
</feature>
<dbReference type="Proteomes" id="UP000305647">
    <property type="component" value="Unassembled WGS sequence"/>
</dbReference>
<evidence type="ECO:0000256" key="5">
    <source>
        <dbReference type="ARBA" id="ARBA00022927"/>
    </source>
</evidence>
<dbReference type="CDD" id="cd11685">
    <property type="entry name" value="UEV_TSG101-like"/>
    <property type="match status" value="1"/>
</dbReference>
<evidence type="ECO:0000313" key="12">
    <source>
        <dbReference type="EMBL" id="TIC33013.1"/>
    </source>
</evidence>
<dbReference type="Pfam" id="PF05743">
    <property type="entry name" value="UEV"/>
    <property type="match status" value="1"/>
</dbReference>
<dbReference type="Pfam" id="PF09454">
    <property type="entry name" value="Vps23_core"/>
    <property type="match status" value="1"/>
</dbReference>
<feature type="region of interest" description="Disordered" evidence="8">
    <location>
        <begin position="149"/>
        <end position="259"/>
    </location>
</feature>
<protein>
    <submittedName>
        <fullName evidence="11">UEV-domain-containing protein</fullName>
    </submittedName>
</protein>
<evidence type="ECO:0000256" key="4">
    <source>
        <dbReference type="ARBA" id="ARBA00022753"/>
    </source>
</evidence>
<feature type="compositionally biased region" description="Polar residues" evidence="8">
    <location>
        <begin position="240"/>
        <end position="251"/>
    </location>
</feature>
<evidence type="ECO:0000256" key="1">
    <source>
        <dbReference type="ARBA" id="ARBA00004177"/>
    </source>
</evidence>
<gene>
    <name evidence="12" type="ORF">E3Q10_00924</name>
    <name evidence="11" type="ORF">E3Q17_00802</name>
</gene>
<feature type="compositionally biased region" description="Low complexity" evidence="8">
    <location>
        <begin position="176"/>
        <end position="185"/>
    </location>
</feature>
<evidence type="ECO:0000313" key="14">
    <source>
        <dbReference type="Proteomes" id="UP000307169"/>
    </source>
</evidence>
<comment type="subcellular location">
    <subcellularLocation>
        <location evidence="1">Endosome</location>
    </subcellularLocation>
</comment>
<evidence type="ECO:0000259" key="9">
    <source>
        <dbReference type="PROSITE" id="PS51312"/>
    </source>
</evidence>
<dbReference type="EMBL" id="SPRO01000006">
    <property type="protein sequence ID" value="TIC33013.1"/>
    <property type="molecule type" value="Genomic_DNA"/>
</dbReference>
<dbReference type="PANTHER" id="PTHR23306">
    <property type="entry name" value="TUMOR SUSCEPTIBILITY GENE 101 PROTEIN-RELATED"/>
    <property type="match status" value="1"/>
</dbReference>
<dbReference type="GO" id="GO:0006886">
    <property type="term" value="P:intracellular protein transport"/>
    <property type="evidence" value="ECO:0007669"/>
    <property type="project" value="UniProtKB-ARBA"/>
</dbReference>
<feature type="domain" description="UEV" evidence="10">
    <location>
        <begin position="4"/>
        <end position="149"/>
    </location>
</feature>
<evidence type="ECO:0000313" key="13">
    <source>
        <dbReference type="Proteomes" id="UP000305647"/>
    </source>
</evidence>
<dbReference type="Proteomes" id="UP000307169">
    <property type="component" value="Unassembled WGS sequence"/>
</dbReference>
<dbReference type="Gene3D" id="3.10.110.10">
    <property type="entry name" value="Ubiquitin Conjugating Enzyme"/>
    <property type="match status" value="1"/>
</dbReference>
<reference evidence="13 14" key="1">
    <citation type="submission" date="2019-03" db="EMBL/GenBank/DDBJ databases">
        <title>Sequencing 25 genomes of Wallemia mellicola.</title>
        <authorList>
            <person name="Gostincar C."/>
        </authorList>
    </citation>
    <scope>NUCLEOTIDE SEQUENCE [LARGE SCALE GENOMIC DNA]</scope>
    <source>
        <strain evidence="11 14">EXF-1262</strain>
        <strain evidence="12 13">EXF-8738</strain>
    </source>
</reference>
<feature type="compositionally biased region" description="Polar residues" evidence="8">
    <location>
        <begin position="218"/>
        <end position="234"/>
    </location>
</feature>
<comment type="caution">
    <text evidence="11">The sequence shown here is derived from an EMBL/GenBank/DDBJ whole genome shotgun (WGS) entry which is preliminary data.</text>
</comment>
<evidence type="ECO:0000256" key="7">
    <source>
        <dbReference type="PROSITE-ProRule" id="PRU00644"/>
    </source>
</evidence>
<evidence type="ECO:0000256" key="6">
    <source>
        <dbReference type="ARBA" id="ARBA00023054"/>
    </source>
</evidence>
<keyword evidence="4" id="KW-0967">Endosome</keyword>
<keyword evidence="5 7" id="KW-0653">Protein transport</keyword>
<comment type="similarity">
    <text evidence="2">Belongs to the ubiquitin-conjugating enzyme family. UEV subfamily.</text>
</comment>
<organism evidence="11 14">
    <name type="scientific">Wallemia mellicola</name>
    <dbReference type="NCBI Taxonomy" id="1708541"/>
    <lineage>
        <taxon>Eukaryota</taxon>
        <taxon>Fungi</taxon>
        <taxon>Dikarya</taxon>
        <taxon>Basidiomycota</taxon>
        <taxon>Wallemiomycotina</taxon>
        <taxon>Wallemiomycetes</taxon>
        <taxon>Wallemiales</taxon>
        <taxon>Wallemiaceae</taxon>
        <taxon>Wallemia</taxon>
    </lineage>
</organism>
<accession>A0A4T0P211</accession>
<dbReference type="InterPro" id="IPR037202">
    <property type="entry name" value="ESCRT_assembly_dom"/>
</dbReference>
<dbReference type="PANTHER" id="PTHR23306:SF3">
    <property type="entry name" value="TUMOR SUPPRESSOR PROTEIN 101"/>
    <property type="match status" value="1"/>
</dbReference>
<proteinExistence type="inferred from homology"/>
<dbReference type="SUPFAM" id="SSF54495">
    <property type="entry name" value="UBC-like"/>
    <property type="match status" value="1"/>
</dbReference>
<evidence type="ECO:0000256" key="3">
    <source>
        <dbReference type="ARBA" id="ARBA00022448"/>
    </source>
</evidence>
<dbReference type="InterPro" id="IPR017916">
    <property type="entry name" value="SB_dom"/>
</dbReference>
<dbReference type="SUPFAM" id="SSF140111">
    <property type="entry name" value="Endosomal sorting complex assembly domain"/>
    <property type="match status" value="1"/>
</dbReference>
<dbReference type="InterPro" id="IPR016135">
    <property type="entry name" value="UBQ-conjugating_enzyme/RWD"/>
</dbReference>
<sequence length="442" mass="49599">MISTIVSDWLKQVTSHYKHRERVFNDVSNLLASYQTLSPRTEVYIHDNGVSELLLNLHGVLPIHYRGVQYNIPISFWIPHNYPEIAPWVYVVPTSSMLVKSGNGVDASGLINLDYVKNWHKKPEAFNLVDLSLVLRNSFEINPPLYAKSTETQQQQQTQGAQTGQTTPSRPHKPPSISLSQSSVSDQPAHRHHTLTLEQTPSTSRVDSPPRRPPPPHSINQISSPVKNVVTSDTADLLTTEPNSIPHTANTIPDEIKPAPTRPLNPNTVKLHATIHAIFSQKVSQSLENHGNLYNSQLTLKSDLERAKDVINDEQSRLKSVNEICKSVALKVNETTEQGLSVLENGRRKGEIGVDEIVCGDNLVANQLVDLIAEDRAIEDTMYHLGRALNAGRVDLERALRTIRELSREQFFKRALIKKIQNGLESRSDYMVNSDQNESFHQ</sequence>
<evidence type="ECO:0000256" key="8">
    <source>
        <dbReference type="SAM" id="MobiDB-lite"/>
    </source>
</evidence>